<dbReference type="GO" id="GO:0004719">
    <property type="term" value="F:protein-L-isoaspartate (D-aspartate) O-methyltransferase activity"/>
    <property type="evidence" value="ECO:0007669"/>
    <property type="project" value="UniProtKB-EC"/>
</dbReference>
<dbReference type="AlphaFoldDB" id="A0A7M2SQZ4"/>
<keyword evidence="7 12" id="KW-0808">Transferase</keyword>
<dbReference type="GO" id="GO:0032259">
    <property type="term" value="P:methylation"/>
    <property type="evidence" value="ECO:0007669"/>
    <property type="project" value="UniProtKB-KW"/>
</dbReference>
<dbReference type="PANTHER" id="PTHR11579:SF0">
    <property type="entry name" value="PROTEIN-L-ISOASPARTATE(D-ASPARTATE) O-METHYLTRANSFERASE"/>
    <property type="match status" value="1"/>
</dbReference>
<dbReference type="Pfam" id="PF01135">
    <property type="entry name" value="PCMT"/>
    <property type="match status" value="1"/>
</dbReference>
<keyword evidence="6 12" id="KW-0489">Methyltransferase</keyword>
<dbReference type="EMBL" id="CP063373">
    <property type="protein sequence ID" value="QOV38135.1"/>
    <property type="molecule type" value="Genomic_DNA"/>
</dbReference>
<evidence type="ECO:0000256" key="8">
    <source>
        <dbReference type="ARBA" id="ARBA00022691"/>
    </source>
</evidence>
<evidence type="ECO:0000256" key="1">
    <source>
        <dbReference type="ARBA" id="ARBA00004496"/>
    </source>
</evidence>
<dbReference type="InterPro" id="IPR029063">
    <property type="entry name" value="SAM-dependent_MTases_sf"/>
</dbReference>
<reference evidence="12 13" key="1">
    <citation type="submission" date="2020-10" db="EMBL/GenBank/DDBJ databases">
        <title>Streptomyces ferrugineus complate genome analysis.</title>
        <authorList>
            <person name="Anwar N."/>
        </authorList>
    </citation>
    <scope>NUCLEOTIDE SEQUENCE [LARGE SCALE GENOMIC DNA]</scope>
    <source>
        <strain evidence="12 13">CCTCC AA2014009</strain>
    </source>
</reference>
<organism evidence="12 13">
    <name type="scientific">Streptomyces ferrugineus</name>
    <dbReference type="NCBI Taxonomy" id="1413221"/>
    <lineage>
        <taxon>Bacteria</taxon>
        <taxon>Bacillati</taxon>
        <taxon>Actinomycetota</taxon>
        <taxon>Actinomycetes</taxon>
        <taxon>Kitasatosporales</taxon>
        <taxon>Streptomycetaceae</taxon>
        <taxon>Streptomyces</taxon>
    </lineage>
</organism>
<evidence type="ECO:0000256" key="11">
    <source>
        <dbReference type="ARBA" id="ARBA00031350"/>
    </source>
</evidence>
<accession>A0A7M2SQZ4</accession>
<dbReference type="GO" id="GO:0005737">
    <property type="term" value="C:cytoplasm"/>
    <property type="evidence" value="ECO:0007669"/>
    <property type="project" value="UniProtKB-SubCell"/>
</dbReference>
<proteinExistence type="inferred from homology"/>
<protein>
    <recommendedName>
        <fullName evidence="4">Protein-L-isoaspartate O-methyltransferase</fullName>
        <ecNumber evidence="3">2.1.1.77</ecNumber>
    </recommendedName>
    <alternativeName>
        <fullName evidence="11">L-isoaspartyl protein carboxyl methyltransferase</fullName>
    </alternativeName>
    <alternativeName>
        <fullName evidence="9">Protein L-isoaspartyl methyltransferase</fullName>
    </alternativeName>
    <alternativeName>
        <fullName evidence="10">Protein-beta-aspartate methyltransferase</fullName>
    </alternativeName>
</protein>
<evidence type="ECO:0000313" key="12">
    <source>
        <dbReference type="EMBL" id="QOV38135.1"/>
    </source>
</evidence>
<evidence type="ECO:0000256" key="2">
    <source>
        <dbReference type="ARBA" id="ARBA00005369"/>
    </source>
</evidence>
<evidence type="ECO:0000256" key="9">
    <source>
        <dbReference type="ARBA" id="ARBA00030757"/>
    </source>
</evidence>
<dbReference type="KEGG" id="sfeu:IM697_07000"/>
<dbReference type="Proteomes" id="UP000594205">
    <property type="component" value="Chromosome"/>
</dbReference>
<dbReference type="RefSeq" id="WP_194045718.1">
    <property type="nucleotide sequence ID" value="NZ_CP063373.1"/>
</dbReference>
<name>A0A7M2SQZ4_9ACTN</name>
<evidence type="ECO:0000256" key="3">
    <source>
        <dbReference type="ARBA" id="ARBA00011890"/>
    </source>
</evidence>
<dbReference type="SUPFAM" id="SSF53335">
    <property type="entry name" value="S-adenosyl-L-methionine-dependent methyltransferases"/>
    <property type="match status" value="1"/>
</dbReference>
<comment type="similarity">
    <text evidence="2">Belongs to the methyltransferase superfamily. L-isoaspartyl/D-aspartyl protein methyltransferase family.</text>
</comment>
<keyword evidence="8" id="KW-0949">S-adenosyl-L-methionine</keyword>
<evidence type="ECO:0000256" key="7">
    <source>
        <dbReference type="ARBA" id="ARBA00022679"/>
    </source>
</evidence>
<keyword evidence="13" id="KW-1185">Reference proteome</keyword>
<keyword evidence="5" id="KW-0963">Cytoplasm</keyword>
<evidence type="ECO:0000256" key="10">
    <source>
        <dbReference type="ARBA" id="ARBA00031323"/>
    </source>
</evidence>
<comment type="subcellular location">
    <subcellularLocation>
        <location evidence="1">Cytoplasm</location>
    </subcellularLocation>
</comment>
<dbReference type="CDD" id="cd02440">
    <property type="entry name" value="AdoMet_MTases"/>
    <property type="match status" value="1"/>
</dbReference>
<dbReference type="InterPro" id="IPR000682">
    <property type="entry name" value="PCMT"/>
</dbReference>
<evidence type="ECO:0000256" key="6">
    <source>
        <dbReference type="ARBA" id="ARBA00022603"/>
    </source>
</evidence>
<dbReference type="Gene3D" id="3.40.50.150">
    <property type="entry name" value="Vaccinia Virus protein VP39"/>
    <property type="match status" value="1"/>
</dbReference>
<sequence length="388" mass="41609">MTNTTDGGRAQTLADRLAASGQLTAPWRAVYEAVPRHLFVPDVAWAVPDGPEPGYAIDRDQDAARWWDAVYSDTSIVTQIDDGAGDLRTGKGTPSCSCSAPGIVFSSLDVLDVHAHHRVLEIGTGTGWTASLLSCRVGERNVVSVEVDAQVAAQADKNITAAAYAPRLIVGDGAEGGLDGAPYDRVHATCAVGTIPYAWVEQTRPGGVIVAPWEPLYGPGQLARLVVDGDGRAVGRFPGFASYMMLRSQRHTTLWAPHHTEAARQATTRLDPRAVAIGPYAADLVVGALVPGVARIPAPADDGSGAFSLLLVEADQDDGAWAAADYAPGEPEYRVTWHGTRNLWQEVEDAYLTWVSWGQPDRDRLGMTVTPESQHLWLDHPDHRLTSI</sequence>
<evidence type="ECO:0000256" key="5">
    <source>
        <dbReference type="ARBA" id="ARBA00022490"/>
    </source>
</evidence>
<evidence type="ECO:0000256" key="4">
    <source>
        <dbReference type="ARBA" id="ARBA00013346"/>
    </source>
</evidence>
<evidence type="ECO:0000313" key="13">
    <source>
        <dbReference type="Proteomes" id="UP000594205"/>
    </source>
</evidence>
<dbReference type="PANTHER" id="PTHR11579">
    <property type="entry name" value="PROTEIN-L-ISOASPARTATE O-METHYLTRANSFERASE"/>
    <property type="match status" value="1"/>
</dbReference>
<dbReference type="EC" id="2.1.1.77" evidence="3"/>
<gene>
    <name evidence="12" type="ORF">IM697_07000</name>
</gene>